<reference evidence="2 3" key="1">
    <citation type="submission" date="2019-12" db="EMBL/GenBank/DDBJ databases">
        <title>Novel species isolated from a subtropical stream in China.</title>
        <authorList>
            <person name="Lu H."/>
        </authorList>
    </citation>
    <scope>NUCLEOTIDE SEQUENCE [LARGE SCALE GENOMIC DNA]</scope>
    <source>
        <strain evidence="2 3">FT55W</strain>
    </source>
</reference>
<name>A0A7X4GPT0_9BURK</name>
<evidence type="ECO:0000256" key="1">
    <source>
        <dbReference type="SAM" id="MobiDB-lite"/>
    </source>
</evidence>
<dbReference type="RefSeq" id="WP_161013959.1">
    <property type="nucleotide sequence ID" value="NZ_WWCK01000003.1"/>
</dbReference>
<dbReference type="EMBL" id="WWCK01000003">
    <property type="protein sequence ID" value="MYM67425.1"/>
    <property type="molecule type" value="Genomic_DNA"/>
</dbReference>
<protein>
    <recommendedName>
        <fullName evidence="4">Lipoprotein</fullName>
    </recommendedName>
</protein>
<dbReference type="Proteomes" id="UP000450012">
    <property type="component" value="Unassembled WGS sequence"/>
</dbReference>
<gene>
    <name evidence="2" type="ORF">GTP45_11355</name>
</gene>
<sequence>MKSQMIAALMIVPVLAGCEGSSAEDTAPMKTATYYTQHLAEAQEVAGRCKLLDEHKQRTLSVGDYQEWQISNEGVNCQTALSVSEAASLREFVLKQSKPQAPTAAPKATPPSSSVPVQQERTEQKIISAQTLAPV</sequence>
<dbReference type="AlphaFoldDB" id="A0A7X4GPT0"/>
<evidence type="ECO:0000313" key="3">
    <source>
        <dbReference type="Proteomes" id="UP000450012"/>
    </source>
</evidence>
<evidence type="ECO:0008006" key="4">
    <source>
        <dbReference type="Google" id="ProtNLM"/>
    </source>
</evidence>
<feature type="region of interest" description="Disordered" evidence="1">
    <location>
        <begin position="97"/>
        <end position="135"/>
    </location>
</feature>
<organism evidence="2 3">
    <name type="scientific">Duganella rivi</name>
    <dbReference type="NCBI Taxonomy" id="2666083"/>
    <lineage>
        <taxon>Bacteria</taxon>
        <taxon>Pseudomonadati</taxon>
        <taxon>Pseudomonadota</taxon>
        <taxon>Betaproteobacteria</taxon>
        <taxon>Burkholderiales</taxon>
        <taxon>Oxalobacteraceae</taxon>
        <taxon>Telluria group</taxon>
        <taxon>Duganella</taxon>
    </lineage>
</organism>
<dbReference type="PROSITE" id="PS51257">
    <property type="entry name" value="PROKAR_LIPOPROTEIN"/>
    <property type="match status" value="1"/>
</dbReference>
<comment type="caution">
    <text evidence="2">The sequence shown here is derived from an EMBL/GenBank/DDBJ whole genome shotgun (WGS) entry which is preliminary data.</text>
</comment>
<evidence type="ECO:0000313" key="2">
    <source>
        <dbReference type="EMBL" id="MYM67425.1"/>
    </source>
</evidence>
<feature type="compositionally biased region" description="Low complexity" evidence="1">
    <location>
        <begin position="97"/>
        <end position="117"/>
    </location>
</feature>
<keyword evidence="3" id="KW-1185">Reference proteome</keyword>
<proteinExistence type="predicted"/>
<feature type="compositionally biased region" description="Polar residues" evidence="1">
    <location>
        <begin position="125"/>
        <end position="135"/>
    </location>
</feature>
<accession>A0A7X4GPT0</accession>